<accession>A0ABQ4BRN4</accession>
<comment type="caution">
    <text evidence="1">The sequence shown here is derived from an EMBL/GenBank/DDBJ whole genome shotgun (WGS) entry which is preliminary data.</text>
</comment>
<protein>
    <submittedName>
        <fullName evidence="1">Uncharacterized protein</fullName>
    </submittedName>
</protein>
<gene>
    <name evidence="1" type="ORF">Apa02nite_094490</name>
</gene>
<dbReference type="EMBL" id="BOMS01000170">
    <property type="protein sequence ID" value="GIE73341.1"/>
    <property type="molecule type" value="Genomic_DNA"/>
</dbReference>
<name>A0ABQ4BRN4_9ACTN</name>
<organism evidence="1 2">
    <name type="scientific">Actinoplanes palleronii</name>
    <dbReference type="NCBI Taxonomy" id="113570"/>
    <lineage>
        <taxon>Bacteria</taxon>
        <taxon>Bacillati</taxon>
        <taxon>Actinomycetota</taxon>
        <taxon>Actinomycetes</taxon>
        <taxon>Micromonosporales</taxon>
        <taxon>Micromonosporaceae</taxon>
        <taxon>Actinoplanes</taxon>
    </lineage>
</organism>
<keyword evidence="2" id="KW-1185">Reference proteome</keyword>
<evidence type="ECO:0000313" key="2">
    <source>
        <dbReference type="Proteomes" id="UP000624709"/>
    </source>
</evidence>
<proteinExistence type="predicted"/>
<reference evidence="1 2" key="1">
    <citation type="submission" date="2021-01" db="EMBL/GenBank/DDBJ databases">
        <title>Whole genome shotgun sequence of Actinoplanes palleronii NBRC 14916.</title>
        <authorList>
            <person name="Komaki H."/>
            <person name="Tamura T."/>
        </authorList>
    </citation>
    <scope>NUCLEOTIDE SEQUENCE [LARGE SCALE GENOMIC DNA]</scope>
    <source>
        <strain evidence="1 2">NBRC 14916</strain>
    </source>
</reference>
<dbReference type="Proteomes" id="UP000624709">
    <property type="component" value="Unassembled WGS sequence"/>
</dbReference>
<sequence length="199" mass="22232">MIRLIPVTMDNSMVIEEILAKVSGEKIRDIWYRPAGEVPTDPARRWHGPIHNVDIDVKIFTTNHALTISWARDHLIEGLALEIQDLPLQNSFEEEWCAVSKIAEWAPFLSKSITGFSPVWHKINPADSAALWSMRMEVSAGSSLVLALGELDLSGKPTYHPDGILVFFSTDLARRYRINSSIFSAWGEVPELPPGALNS</sequence>
<evidence type="ECO:0000313" key="1">
    <source>
        <dbReference type="EMBL" id="GIE73341.1"/>
    </source>
</evidence>